<comment type="caution">
    <text evidence="2">The sequence shown here is derived from an EMBL/GenBank/DDBJ whole genome shotgun (WGS) entry which is preliminary data.</text>
</comment>
<reference evidence="2 3" key="1">
    <citation type="submission" date="2016-08" db="EMBL/GenBank/DDBJ databases">
        <title>Draft genome sequence of Candidatus Piscirickettsia litoralis, from seawater.</title>
        <authorList>
            <person name="Wan X."/>
            <person name="Lee A.J."/>
            <person name="Hou S."/>
            <person name="Donachie S.P."/>
        </authorList>
    </citation>
    <scope>NUCLEOTIDE SEQUENCE [LARGE SCALE GENOMIC DNA]</scope>
    <source>
        <strain evidence="2 3">Y2</strain>
    </source>
</reference>
<evidence type="ECO:0000313" key="3">
    <source>
        <dbReference type="Proteomes" id="UP000094329"/>
    </source>
</evidence>
<name>A0ABX3AAC3_9GAMM</name>
<dbReference type="RefSeq" id="WP_069312877.1">
    <property type="nucleotide sequence ID" value="NZ_MDTU01000001.1"/>
</dbReference>
<sequence length="207" mass="23275">MTQFWLFNKVICTLAIIVSMIMPIFSAQAPTPSHQAQPKATKAKTNINSEKTNIELSIQTFLEKLLTTSQAGCTEFTLGKQPKNNLELNPMLSALAEHKELIINTIKDNPKNITIQFAKSPKQHFKNLGNQQFQFCYAAVKLSGFNFYKAAKNNIYQVSYDYDLIPINSAFLAAAKKMGPLHISDNKIELKKTPSGFKQSSKLWDNN</sequence>
<dbReference type="Proteomes" id="UP000094329">
    <property type="component" value="Unassembled WGS sequence"/>
</dbReference>
<evidence type="ECO:0000313" key="2">
    <source>
        <dbReference type="EMBL" id="ODN43079.1"/>
    </source>
</evidence>
<feature type="signal peptide" evidence="1">
    <location>
        <begin position="1"/>
        <end position="29"/>
    </location>
</feature>
<keyword evidence="3" id="KW-1185">Reference proteome</keyword>
<evidence type="ECO:0000256" key="1">
    <source>
        <dbReference type="SAM" id="SignalP"/>
    </source>
</evidence>
<feature type="chain" id="PRO_5047033526" description="DUF2796 domain-containing protein" evidence="1">
    <location>
        <begin position="30"/>
        <end position="207"/>
    </location>
</feature>
<accession>A0ABX3AAC3</accession>
<organism evidence="2 3">
    <name type="scientific">Piscirickettsia litoralis</name>
    <dbReference type="NCBI Taxonomy" id="1891921"/>
    <lineage>
        <taxon>Bacteria</taxon>
        <taxon>Pseudomonadati</taxon>
        <taxon>Pseudomonadota</taxon>
        <taxon>Gammaproteobacteria</taxon>
        <taxon>Thiotrichales</taxon>
        <taxon>Piscirickettsiaceae</taxon>
        <taxon>Piscirickettsia</taxon>
    </lineage>
</organism>
<protein>
    <recommendedName>
        <fullName evidence="4">DUF2796 domain-containing protein</fullName>
    </recommendedName>
</protein>
<evidence type="ECO:0008006" key="4">
    <source>
        <dbReference type="Google" id="ProtNLM"/>
    </source>
</evidence>
<keyword evidence="1" id="KW-0732">Signal</keyword>
<proteinExistence type="predicted"/>
<gene>
    <name evidence="2" type="ORF">BGC07_09330</name>
</gene>
<dbReference type="EMBL" id="MDTU01000001">
    <property type="protein sequence ID" value="ODN43079.1"/>
    <property type="molecule type" value="Genomic_DNA"/>
</dbReference>